<evidence type="ECO:0000313" key="1">
    <source>
        <dbReference type="EMBL" id="CAD8210713.1"/>
    </source>
</evidence>
<accession>A0A8S1YBD6</accession>
<proteinExistence type="predicted"/>
<dbReference type="AlphaFoldDB" id="A0A8S1YBD6"/>
<keyword evidence="2" id="KW-1185">Reference proteome</keyword>
<reference evidence="1" key="1">
    <citation type="submission" date="2021-01" db="EMBL/GenBank/DDBJ databases">
        <authorList>
            <consortium name="Genoscope - CEA"/>
            <person name="William W."/>
        </authorList>
    </citation>
    <scope>NUCLEOTIDE SEQUENCE</scope>
</reference>
<organism evidence="1 2">
    <name type="scientific">Paramecium octaurelia</name>
    <dbReference type="NCBI Taxonomy" id="43137"/>
    <lineage>
        <taxon>Eukaryota</taxon>
        <taxon>Sar</taxon>
        <taxon>Alveolata</taxon>
        <taxon>Ciliophora</taxon>
        <taxon>Intramacronucleata</taxon>
        <taxon>Oligohymenophorea</taxon>
        <taxon>Peniculida</taxon>
        <taxon>Parameciidae</taxon>
        <taxon>Paramecium</taxon>
    </lineage>
</organism>
<gene>
    <name evidence="1" type="ORF">POCTA_138.1.T1510167</name>
</gene>
<evidence type="ECO:0000313" key="2">
    <source>
        <dbReference type="Proteomes" id="UP000683925"/>
    </source>
</evidence>
<sequence length="401" mass="48569">MIQDFQQLILLGLEPNQKQTRSHYWCSLLSIRRAHQQICNSYQISQNNRNYRSCFRYYSTIYELQTHDHSNCYILGNYKIYKLKLVEYQISSVIFIGINTAESLCQQIDQIIDKSKGESVNLTNTEIFKNLEMVYYETYEFDQIWRLLQKIFCIQKLQMGQYFKEIINCCYALVQFAQLLLEVTMKEFERNVLKRIDYLIANDLTQAFQTNFKLKNDCFKYIKILQIFSTFKVTKEINLLNRLKKMKKKCKYCGQKILVLINSLCWRNKLWQRSLKQLKIEHKTVFLQQNKKFKIKLRLSQLYNFVKVLNHIYLWQFIHFQILRLQKKSKGGLRLLKVIQIHKYFPQKWFAVLNNLKFLKKNTSNFIKLFHYLFIRQKDLDQLSNFRIALQIKFIISLNNP</sequence>
<name>A0A8S1YBD6_PAROT</name>
<protein>
    <submittedName>
        <fullName evidence="1">Uncharacterized protein</fullName>
    </submittedName>
</protein>
<dbReference type="EMBL" id="CAJJDP010000153">
    <property type="protein sequence ID" value="CAD8210713.1"/>
    <property type="molecule type" value="Genomic_DNA"/>
</dbReference>
<dbReference type="Proteomes" id="UP000683925">
    <property type="component" value="Unassembled WGS sequence"/>
</dbReference>
<comment type="caution">
    <text evidence="1">The sequence shown here is derived from an EMBL/GenBank/DDBJ whole genome shotgun (WGS) entry which is preliminary data.</text>
</comment>